<protein>
    <recommendedName>
        <fullName evidence="3">Molybdate-anion transporter</fullName>
    </recommendedName>
    <alternativeName>
        <fullName evidence="10">Major facilitator superfamily domain-containing protein 5</fullName>
    </alternativeName>
    <alternativeName>
        <fullName evidence="11">Molybdate transporter 2 homolog</fullName>
    </alternativeName>
</protein>
<evidence type="ECO:0000256" key="4">
    <source>
        <dbReference type="ARBA" id="ARBA00022448"/>
    </source>
</evidence>
<name>A0AAN6RFX7_9PLEO</name>
<evidence type="ECO:0000256" key="11">
    <source>
        <dbReference type="ARBA" id="ARBA00032555"/>
    </source>
</evidence>
<feature type="transmembrane region" description="Helical" evidence="12">
    <location>
        <begin position="324"/>
        <end position="344"/>
    </location>
</feature>
<proteinExistence type="predicted"/>
<keyword evidence="14" id="KW-1185">Reference proteome</keyword>
<dbReference type="PANTHER" id="PTHR23516:SF1">
    <property type="entry name" value="MOLYBDATE-ANION TRANSPORTER"/>
    <property type="match status" value="1"/>
</dbReference>
<feature type="transmembrane region" description="Helical" evidence="12">
    <location>
        <begin position="364"/>
        <end position="385"/>
    </location>
</feature>
<feature type="transmembrane region" description="Helical" evidence="12">
    <location>
        <begin position="104"/>
        <end position="123"/>
    </location>
</feature>
<evidence type="ECO:0000256" key="6">
    <source>
        <dbReference type="ARBA" id="ARBA00022692"/>
    </source>
</evidence>
<dbReference type="EMBL" id="WVTA01000009">
    <property type="protein sequence ID" value="KAK3207200.1"/>
    <property type="molecule type" value="Genomic_DNA"/>
</dbReference>
<dbReference type="GO" id="GO:0006811">
    <property type="term" value="P:monoatomic ion transport"/>
    <property type="evidence" value="ECO:0007669"/>
    <property type="project" value="UniProtKB-KW"/>
</dbReference>
<keyword evidence="4" id="KW-0813">Transport</keyword>
<feature type="transmembrane region" description="Helical" evidence="12">
    <location>
        <begin position="397"/>
        <end position="414"/>
    </location>
</feature>
<keyword evidence="5" id="KW-1003">Cell membrane</keyword>
<feature type="transmembrane region" description="Helical" evidence="12">
    <location>
        <begin position="135"/>
        <end position="159"/>
    </location>
</feature>
<evidence type="ECO:0000313" key="14">
    <source>
        <dbReference type="Proteomes" id="UP001280581"/>
    </source>
</evidence>
<gene>
    <name evidence="13" type="ORF">GRF29_103g173424</name>
</gene>
<dbReference type="PANTHER" id="PTHR23516">
    <property type="entry name" value="SAM (S-ADENOSYL METHIONINE) TRANSPORTER"/>
    <property type="match status" value="1"/>
</dbReference>
<dbReference type="CDD" id="cd17487">
    <property type="entry name" value="MFS_MFSD5_like"/>
    <property type="match status" value="1"/>
</dbReference>
<dbReference type="AlphaFoldDB" id="A0AAN6RFX7"/>
<feature type="transmembrane region" description="Helical" evidence="12">
    <location>
        <begin position="195"/>
        <end position="214"/>
    </location>
</feature>
<feature type="transmembrane region" description="Helical" evidence="12">
    <location>
        <begin position="264"/>
        <end position="282"/>
    </location>
</feature>
<evidence type="ECO:0000313" key="13">
    <source>
        <dbReference type="EMBL" id="KAK3207200.1"/>
    </source>
</evidence>
<evidence type="ECO:0000256" key="5">
    <source>
        <dbReference type="ARBA" id="ARBA00022475"/>
    </source>
</evidence>
<evidence type="ECO:0000256" key="8">
    <source>
        <dbReference type="ARBA" id="ARBA00023065"/>
    </source>
</evidence>
<organism evidence="13 14">
    <name type="scientific">Pseudopithomyces chartarum</name>
    <dbReference type="NCBI Taxonomy" id="1892770"/>
    <lineage>
        <taxon>Eukaryota</taxon>
        <taxon>Fungi</taxon>
        <taxon>Dikarya</taxon>
        <taxon>Ascomycota</taxon>
        <taxon>Pezizomycotina</taxon>
        <taxon>Dothideomycetes</taxon>
        <taxon>Pleosporomycetidae</taxon>
        <taxon>Pleosporales</taxon>
        <taxon>Massarineae</taxon>
        <taxon>Didymosphaeriaceae</taxon>
        <taxon>Pseudopithomyces</taxon>
    </lineage>
</organism>
<feature type="transmembrane region" description="Helical" evidence="12">
    <location>
        <begin position="166"/>
        <end position="183"/>
    </location>
</feature>
<accession>A0AAN6RFX7</accession>
<evidence type="ECO:0000256" key="12">
    <source>
        <dbReference type="SAM" id="Phobius"/>
    </source>
</evidence>
<evidence type="ECO:0000256" key="9">
    <source>
        <dbReference type="ARBA" id="ARBA00023136"/>
    </source>
</evidence>
<keyword evidence="7 12" id="KW-1133">Transmembrane helix</keyword>
<comment type="function">
    <text evidence="1">Mediates high-affinity intracellular uptake of the rare oligo-element molybdenum.</text>
</comment>
<dbReference type="InterPro" id="IPR008509">
    <property type="entry name" value="MOT2/MFSD5"/>
</dbReference>
<dbReference type="GO" id="GO:0015098">
    <property type="term" value="F:molybdate ion transmembrane transporter activity"/>
    <property type="evidence" value="ECO:0007669"/>
    <property type="project" value="InterPro"/>
</dbReference>
<evidence type="ECO:0000256" key="1">
    <source>
        <dbReference type="ARBA" id="ARBA00003019"/>
    </source>
</evidence>
<dbReference type="SUPFAM" id="SSF103473">
    <property type="entry name" value="MFS general substrate transporter"/>
    <property type="match status" value="1"/>
</dbReference>
<dbReference type="Proteomes" id="UP001280581">
    <property type="component" value="Unassembled WGS sequence"/>
</dbReference>
<feature type="transmembrane region" description="Helical" evidence="12">
    <location>
        <begin position="47"/>
        <end position="64"/>
    </location>
</feature>
<evidence type="ECO:0000256" key="10">
    <source>
        <dbReference type="ARBA" id="ARBA00030646"/>
    </source>
</evidence>
<evidence type="ECO:0000256" key="7">
    <source>
        <dbReference type="ARBA" id="ARBA00022989"/>
    </source>
</evidence>
<evidence type="ECO:0000256" key="2">
    <source>
        <dbReference type="ARBA" id="ARBA00004651"/>
    </source>
</evidence>
<comment type="subcellular location">
    <subcellularLocation>
        <location evidence="2">Cell membrane</location>
        <topology evidence="2">Multi-pass membrane protein</topology>
    </subcellularLocation>
</comment>
<feature type="transmembrane region" description="Helical" evidence="12">
    <location>
        <begin position="420"/>
        <end position="436"/>
    </location>
</feature>
<feature type="transmembrane region" description="Helical" evidence="12">
    <location>
        <begin position="226"/>
        <end position="252"/>
    </location>
</feature>
<evidence type="ECO:0000256" key="3">
    <source>
        <dbReference type="ARBA" id="ARBA00021242"/>
    </source>
</evidence>
<comment type="caution">
    <text evidence="13">The sequence shown here is derived from an EMBL/GenBank/DDBJ whole genome shotgun (WGS) entry which is preliminary data.</text>
</comment>
<keyword evidence="6 12" id="KW-0812">Transmembrane</keyword>
<dbReference type="Pfam" id="PF05631">
    <property type="entry name" value="MFS_5"/>
    <property type="match status" value="1"/>
</dbReference>
<dbReference type="GO" id="GO:0005886">
    <property type="term" value="C:plasma membrane"/>
    <property type="evidence" value="ECO:0007669"/>
    <property type="project" value="UniProtKB-SubCell"/>
</dbReference>
<dbReference type="InterPro" id="IPR036259">
    <property type="entry name" value="MFS_trans_sf"/>
</dbReference>
<dbReference type="Gene3D" id="1.20.1250.20">
    <property type="entry name" value="MFS general substrate transporter like domains"/>
    <property type="match status" value="1"/>
</dbReference>
<keyword evidence="9 12" id="KW-0472">Membrane</keyword>
<keyword evidence="8" id="KW-0406">Ion transport</keyword>
<sequence>MWVAAGIPVIAPNRSALLCIAYVIAIPGVPECFSTLRYPGFNNTMDLYRSTFAGLLLLNSVVFIRSYRAKAGNLTGSPSNSEKVEHRGREENDGERVRHLKWKFLPVFLLVNGADWLQGPYIYPIYKDEKGLAESMVAFLFMIGFLSGGVSASFAGTFADRFGRKAACLAYCVIYSCSCLTLLTDRIEVLFLGRILGGISGTLLYSVFESWLVAEYNKLMIDDESVSLSGIFSMMTTLNSFVAIIAGIVAGWLVDHVGTAKAPFMASMGCMIVAFIVISNTWSENYGSRRENTAEATSLLAEEAKEEQAPAKSALQLIFGDKNILTLALTSCFFEGTLFLFIFFKFPALKLCHELSGSKTDLPFGLIFAILMCCMMFGSMLYNNLTASATPLPTKQILIYTLAAASLCFFLPAHMHEENVVLWCFCIFEVCCGIYYPSMGSLKSKLIEDGMRASVYTILRVPLNAFVVLALSMTQEGKYSTFNPDPAPRGVRKYRSR</sequence>
<reference evidence="13 14" key="1">
    <citation type="submission" date="2021-02" db="EMBL/GenBank/DDBJ databases">
        <title>Genome assembly of Pseudopithomyces chartarum.</title>
        <authorList>
            <person name="Jauregui R."/>
            <person name="Singh J."/>
            <person name="Voisey C."/>
        </authorList>
    </citation>
    <scope>NUCLEOTIDE SEQUENCE [LARGE SCALE GENOMIC DNA]</scope>
    <source>
        <strain evidence="13 14">AGR01</strain>
    </source>
</reference>